<dbReference type="GeneID" id="70291019"/>
<dbReference type="GO" id="GO:0022857">
    <property type="term" value="F:transmembrane transporter activity"/>
    <property type="evidence" value="ECO:0007669"/>
    <property type="project" value="InterPro"/>
</dbReference>
<dbReference type="Gene3D" id="1.20.1250.20">
    <property type="entry name" value="MFS general substrate transporter like domains"/>
    <property type="match status" value="1"/>
</dbReference>
<evidence type="ECO:0000256" key="2">
    <source>
        <dbReference type="ARBA" id="ARBA00006727"/>
    </source>
</evidence>
<dbReference type="Proteomes" id="UP000887229">
    <property type="component" value="Unassembled WGS sequence"/>
</dbReference>
<feature type="transmembrane region" description="Helical" evidence="4">
    <location>
        <begin position="223"/>
        <end position="243"/>
    </location>
</feature>
<evidence type="ECO:0000256" key="4">
    <source>
        <dbReference type="SAM" id="Phobius"/>
    </source>
</evidence>
<evidence type="ECO:0000313" key="6">
    <source>
        <dbReference type="Proteomes" id="UP000887229"/>
    </source>
</evidence>
<dbReference type="OrthoDB" id="6499973at2759"/>
<feature type="transmembrane region" description="Helical" evidence="4">
    <location>
        <begin position="391"/>
        <end position="416"/>
    </location>
</feature>
<name>A0A9P8CRH1_9HYPO</name>
<keyword evidence="4" id="KW-0472">Membrane</keyword>
<comment type="caution">
    <text evidence="5">The sequence shown here is derived from an EMBL/GenBank/DDBJ whole genome shotgun (WGS) entry which is preliminary data.</text>
</comment>
<feature type="transmembrane region" description="Helical" evidence="4">
    <location>
        <begin position="188"/>
        <end position="211"/>
    </location>
</feature>
<feature type="transmembrane region" description="Helical" evidence="4">
    <location>
        <begin position="137"/>
        <end position="156"/>
    </location>
</feature>
<keyword evidence="4" id="KW-0812">Transmembrane</keyword>
<feature type="compositionally biased region" description="Basic and acidic residues" evidence="3">
    <location>
        <begin position="1"/>
        <end position="14"/>
    </location>
</feature>
<keyword evidence="6" id="KW-1185">Reference proteome</keyword>
<organism evidence="5 6">
    <name type="scientific">Emericellopsis atlantica</name>
    <dbReference type="NCBI Taxonomy" id="2614577"/>
    <lineage>
        <taxon>Eukaryota</taxon>
        <taxon>Fungi</taxon>
        <taxon>Dikarya</taxon>
        <taxon>Ascomycota</taxon>
        <taxon>Pezizomycotina</taxon>
        <taxon>Sordariomycetes</taxon>
        <taxon>Hypocreomycetidae</taxon>
        <taxon>Hypocreales</taxon>
        <taxon>Bionectriaceae</taxon>
        <taxon>Emericellopsis</taxon>
    </lineage>
</organism>
<evidence type="ECO:0000256" key="3">
    <source>
        <dbReference type="SAM" id="MobiDB-lite"/>
    </source>
</evidence>
<dbReference type="PANTHER" id="PTHR11360:SF130">
    <property type="entry name" value="MAJOR FACILITATOR SUPERFAMILY (MFS) PROFILE DOMAIN-CONTAINING PROTEIN-RELATED"/>
    <property type="match status" value="1"/>
</dbReference>
<dbReference type="RefSeq" id="XP_046120647.1">
    <property type="nucleotide sequence ID" value="XM_046260116.1"/>
</dbReference>
<feature type="transmembrane region" description="Helical" evidence="4">
    <location>
        <begin position="367"/>
        <end position="385"/>
    </location>
</feature>
<evidence type="ECO:0000313" key="5">
    <source>
        <dbReference type="EMBL" id="KAG9256723.1"/>
    </source>
</evidence>
<dbReference type="PANTHER" id="PTHR11360">
    <property type="entry name" value="MONOCARBOXYLATE TRANSPORTER"/>
    <property type="match status" value="1"/>
</dbReference>
<proteinExistence type="inferred from homology"/>
<dbReference type="InterPro" id="IPR011701">
    <property type="entry name" value="MFS"/>
</dbReference>
<keyword evidence="4" id="KW-1133">Transmembrane helix</keyword>
<gene>
    <name evidence="5" type="ORF">F5Z01DRAFT_485309</name>
</gene>
<feature type="transmembrane region" description="Helical" evidence="4">
    <location>
        <begin position="163"/>
        <end position="182"/>
    </location>
</feature>
<dbReference type="InterPro" id="IPR036259">
    <property type="entry name" value="MFS_trans_sf"/>
</dbReference>
<protein>
    <submittedName>
        <fullName evidence="5">Major facilitator superfamily domain-containing protein</fullName>
    </submittedName>
</protein>
<dbReference type="Pfam" id="PF07690">
    <property type="entry name" value="MFS_1"/>
    <property type="match status" value="1"/>
</dbReference>
<comment type="similarity">
    <text evidence="2">Belongs to the major facilitator superfamily. Monocarboxylate porter (TC 2.A.1.13) family.</text>
</comment>
<dbReference type="InterPro" id="IPR050327">
    <property type="entry name" value="Proton-linked_MCT"/>
</dbReference>
<dbReference type="SUPFAM" id="SSF103473">
    <property type="entry name" value="MFS general substrate transporter"/>
    <property type="match status" value="1"/>
</dbReference>
<accession>A0A9P8CRH1</accession>
<evidence type="ECO:0000256" key="1">
    <source>
        <dbReference type="ARBA" id="ARBA00004141"/>
    </source>
</evidence>
<comment type="subcellular location">
    <subcellularLocation>
        <location evidence="1">Membrane</location>
        <topology evidence="1">Multi-pass membrane protein</topology>
    </subcellularLocation>
</comment>
<dbReference type="AlphaFoldDB" id="A0A9P8CRH1"/>
<dbReference type="GO" id="GO:0016020">
    <property type="term" value="C:membrane"/>
    <property type="evidence" value="ECO:0007669"/>
    <property type="project" value="UniProtKB-SubCell"/>
</dbReference>
<feature type="transmembrane region" description="Helical" evidence="4">
    <location>
        <begin position="455"/>
        <end position="475"/>
    </location>
</feature>
<feature type="region of interest" description="Disordered" evidence="3">
    <location>
        <begin position="1"/>
        <end position="69"/>
    </location>
</feature>
<feature type="transmembrane region" description="Helical" evidence="4">
    <location>
        <begin position="428"/>
        <end position="449"/>
    </location>
</feature>
<feature type="transmembrane region" description="Helical" evidence="4">
    <location>
        <begin position="296"/>
        <end position="318"/>
    </location>
</feature>
<sequence>MMATGHDRQGDLEKQSQQYASGKISDSRTAQSPEKHVTPSIGAEQHPSNPEAGNGHDDESSSDEGDNQPSILNRVLSRVTSRSSIDPGPPPDGGMQAWSQCIAGHFVISNSWGFINSFGVWQDYLPTLLPERSEFEISFIGSLTVFLLFFLGTFTGRLADAGYFRPIFILGSFFQLLGIFMTSLCTKYWHFMLAQGICIGIGNGLLFCPSLALVSTYFLKKRAVAIGLTAAGSVTGGLIFPIMARELLPRIGLPWTIRAIGLVQLASLAISNALAKPRIRPRKTGPIVEFAAFLELEYTFYVTAAFCFFWGVYFAFYYLARFSRDGLQNDPFSFDNSLNLLLVMNGVGLTGRLLPNFLADRFGAVNVFIPICGVASLLSFCWIAVDTQAALYAWAVLYGIFAGGIQSLFPVALSFLTTDLRKLGVRMGMGFTIVSFSVLTGPPIAGSIIDSTGSYVGAQAFSGASLAFGCFFLLCSKIVKMRKTGMGWLGKV</sequence>
<reference evidence="5" key="1">
    <citation type="journal article" date="2021" name="IMA Fungus">
        <title>Genomic characterization of three marine fungi, including Emericellopsis atlantica sp. nov. with signatures of a generalist lifestyle and marine biomass degradation.</title>
        <authorList>
            <person name="Hagestad O.C."/>
            <person name="Hou L."/>
            <person name="Andersen J.H."/>
            <person name="Hansen E.H."/>
            <person name="Altermark B."/>
            <person name="Li C."/>
            <person name="Kuhnert E."/>
            <person name="Cox R.J."/>
            <person name="Crous P.W."/>
            <person name="Spatafora J.W."/>
            <person name="Lail K."/>
            <person name="Amirebrahimi M."/>
            <person name="Lipzen A."/>
            <person name="Pangilinan J."/>
            <person name="Andreopoulos W."/>
            <person name="Hayes R.D."/>
            <person name="Ng V."/>
            <person name="Grigoriev I.V."/>
            <person name="Jackson S.A."/>
            <person name="Sutton T.D.S."/>
            <person name="Dobson A.D.W."/>
            <person name="Rama T."/>
        </authorList>
    </citation>
    <scope>NUCLEOTIDE SEQUENCE</scope>
    <source>
        <strain evidence="5">TS7</strain>
    </source>
</reference>
<dbReference type="EMBL" id="MU251247">
    <property type="protein sequence ID" value="KAG9256723.1"/>
    <property type="molecule type" value="Genomic_DNA"/>
</dbReference>